<dbReference type="InterPro" id="IPR029052">
    <property type="entry name" value="Metallo-depent_PP-like"/>
</dbReference>
<feature type="transmembrane region" description="Helical" evidence="1">
    <location>
        <begin position="6"/>
        <end position="26"/>
    </location>
</feature>
<name>A0AAF0BU35_9ACTN</name>
<dbReference type="KEGG" id="ima:PO878_14025"/>
<keyword evidence="4" id="KW-1185">Reference proteome</keyword>
<evidence type="ECO:0000256" key="1">
    <source>
        <dbReference type="SAM" id="Phobius"/>
    </source>
</evidence>
<reference evidence="3" key="1">
    <citation type="submission" date="2023-01" db="EMBL/GenBank/DDBJ databases">
        <title>The diversity of Class Acidimicrobiia in South China Sea sediment environments and the proposal of Iamia marina sp. nov., a novel species of the genus Iamia.</title>
        <authorList>
            <person name="He Y."/>
            <person name="Tian X."/>
        </authorList>
    </citation>
    <scope>NUCLEOTIDE SEQUENCE</scope>
    <source>
        <strain evidence="3">DSM 19957</strain>
    </source>
</reference>
<feature type="transmembrane region" description="Helical" evidence="1">
    <location>
        <begin position="74"/>
        <end position="93"/>
    </location>
</feature>
<dbReference type="SUPFAM" id="SSF56300">
    <property type="entry name" value="Metallo-dependent phosphatases"/>
    <property type="match status" value="1"/>
</dbReference>
<keyword evidence="1" id="KW-1133">Transmembrane helix</keyword>
<feature type="transmembrane region" description="Helical" evidence="1">
    <location>
        <begin position="35"/>
        <end position="54"/>
    </location>
</feature>
<dbReference type="GO" id="GO:0016787">
    <property type="term" value="F:hydrolase activity"/>
    <property type="evidence" value="ECO:0007669"/>
    <property type="project" value="InterPro"/>
</dbReference>
<dbReference type="Gene3D" id="3.60.21.10">
    <property type="match status" value="1"/>
</dbReference>
<dbReference type="RefSeq" id="WP_272735145.1">
    <property type="nucleotide sequence ID" value="NZ_CP116942.1"/>
</dbReference>
<gene>
    <name evidence="3" type="ORF">PO878_14025</name>
</gene>
<proteinExistence type="predicted"/>
<dbReference type="Pfam" id="PF00149">
    <property type="entry name" value="Metallophos"/>
    <property type="match status" value="1"/>
</dbReference>
<accession>A0AAF0BU35</accession>
<dbReference type="PANTHER" id="PTHR31302:SF0">
    <property type="entry name" value="TRANSMEMBRANE PROTEIN WITH METALLOPHOSPHOESTERASE DOMAIN"/>
    <property type="match status" value="1"/>
</dbReference>
<keyword evidence="1" id="KW-0472">Membrane</keyword>
<feature type="domain" description="Calcineurin-like phosphoesterase" evidence="2">
    <location>
        <begin position="147"/>
        <end position="312"/>
    </location>
</feature>
<evidence type="ECO:0000259" key="2">
    <source>
        <dbReference type="Pfam" id="PF00149"/>
    </source>
</evidence>
<protein>
    <submittedName>
        <fullName evidence="3">Metallophosphoesterase</fullName>
    </submittedName>
</protein>
<feature type="transmembrane region" description="Helical" evidence="1">
    <location>
        <begin position="100"/>
        <end position="118"/>
    </location>
</feature>
<sequence>MSVTLPLTLAAVVAGIAGTGAAAGVVRRRARVDGWAVLAGLLAAAAVGAAALVWTGTLPSGQIRWGFTAMHLLYLGLTVSLPLLGLGLVVLRLRAGGGRLVLVGAGLLLLPAPVGAYATHVEPTWLRVDEVAVPVDGGRAGDDPVRVAVLADYQTLQVGDHERAAVDAVLASEPDLVLVAGDLFQGPPERLAAELPALRADLGRLRAPHGVYVVRGDSDLGDSADRIFRGSGAVILDDEVVEVAVGDRTVRIGGTTLAGGLPGDEGGDCVRAELAATPDDEAVTVLLSHRPDTVLGLAPGAVDLVVAGHTHGGQVVVPGFGPPLTLTDVPRHVARGGLHEVDGNAVYVSPGVGVERGRAPQVRLFNRPAVGVLTLADRPS</sequence>
<dbReference type="EMBL" id="CP116942">
    <property type="protein sequence ID" value="WCO65618.1"/>
    <property type="molecule type" value="Genomic_DNA"/>
</dbReference>
<dbReference type="InterPro" id="IPR004843">
    <property type="entry name" value="Calcineurin-like_PHP"/>
</dbReference>
<organism evidence="3 4">
    <name type="scientific">Iamia majanohamensis</name>
    <dbReference type="NCBI Taxonomy" id="467976"/>
    <lineage>
        <taxon>Bacteria</taxon>
        <taxon>Bacillati</taxon>
        <taxon>Actinomycetota</taxon>
        <taxon>Acidimicrobiia</taxon>
        <taxon>Acidimicrobiales</taxon>
        <taxon>Iamiaceae</taxon>
        <taxon>Iamia</taxon>
    </lineage>
</organism>
<dbReference type="Proteomes" id="UP001216390">
    <property type="component" value="Chromosome"/>
</dbReference>
<evidence type="ECO:0000313" key="4">
    <source>
        <dbReference type="Proteomes" id="UP001216390"/>
    </source>
</evidence>
<dbReference type="AlphaFoldDB" id="A0AAF0BU35"/>
<keyword evidence="1" id="KW-0812">Transmembrane</keyword>
<evidence type="ECO:0000313" key="3">
    <source>
        <dbReference type="EMBL" id="WCO65618.1"/>
    </source>
</evidence>
<dbReference type="InterPro" id="IPR051158">
    <property type="entry name" value="Metallophosphoesterase_sf"/>
</dbReference>
<dbReference type="PANTHER" id="PTHR31302">
    <property type="entry name" value="TRANSMEMBRANE PROTEIN WITH METALLOPHOSPHOESTERASE DOMAIN-RELATED"/>
    <property type="match status" value="1"/>
</dbReference>